<organism evidence="1 2">
    <name type="scientific">Coccomyxa subellipsoidea (strain C-169)</name>
    <name type="common">Green microalga</name>
    <dbReference type="NCBI Taxonomy" id="574566"/>
    <lineage>
        <taxon>Eukaryota</taxon>
        <taxon>Viridiplantae</taxon>
        <taxon>Chlorophyta</taxon>
        <taxon>core chlorophytes</taxon>
        <taxon>Trebouxiophyceae</taxon>
        <taxon>Trebouxiophyceae incertae sedis</taxon>
        <taxon>Coccomyxaceae</taxon>
        <taxon>Coccomyxa</taxon>
        <taxon>Coccomyxa subellipsoidea</taxon>
    </lineage>
</organism>
<dbReference type="GeneID" id="17036391"/>
<gene>
    <name evidence="1" type="ORF">COCSUDRAFT_34534</name>
</gene>
<sequence length="141" mass="16519">MMSARCKHIIYTETHRRKFSITTQPLPQYQMQACPAEKARLASLHLWISRRARRAAKKTPFKTSHPLCSSSPLHQLRLCIQVIANQPSAELSTWFHLQSCLMRNMLNQHCPHDSRSFTSTNKCRLREEHTYKRCATALSWR</sequence>
<comment type="caution">
    <text evidence="1">The sequence shown here is derived from an EMBL/GenBank/DDBJ whole genome shotgun (WGS) entry which is preliminary data.</text>
</comment>
<dbReference type="Proteomes" id="UP000007264">
    <property type="component" value="Unassembled WGS sequence"/>
</dbReference>
<keyword evidence="2" id="KW-1185">Reference proteome</keyword>
<dbReference type="RefSeq" id="XP_005642869.1">
    <property type="nucleotide sequence ID" value="XM_005642812.1"/>
</dbReference>
<name>I0YIV6_COCSC</name>
<accession>I0YIV6</accession>
<dbReference type="KEGG" id="csl:COCSUDRAFT_34534"/>
<dbReference type="EMBL" id="AGSI01000024">
    <property type="protein sequence ID" value="EIE18325.1"/>
    <property type="molecule type" value="Genomic_DNA"/>
</dbReference>
<protein>
    <submittedName>
        <fullName evidence="1">Uncharacterized protein</fullName>
    </submittedName>
</protein>
<dbReference type="AlphaFoldDB" id="I0YIV6"/>
<reference evidence="1 2" key="1">
    <citation type="journal article" date="2012" name="Genome Biol.">
        <title>The genome of the polar eukaryotic microalga coccomyxa subellipsoidea reveals traits of cold adaptation.</title>
        <authorList>
            <person name="Blanc G."/>
            <person name="Agarkova I."/>
            <person name="Grimwood J."/>
            <person name="Kuo A."/>
            <person name="Brueggeman A."/>
            <person name="Dunigan D."/>
            <person name="Gurnon J."/>
            <person name="Ladunga I."/>
            <person name="Lindquist E."/>
            <person name="Lucas S."/>
            <person name="Pangilinan J."/>
            <person name="Proschold T."/>
            <person name="Salamov A."/>
            <person name="Schmutz J."/>
            <person name="Weeks D."/>
            <person name="Yamada T."/>
            <person name="Claverie J.M."/>
            <person name="Grigoriev I."/>
            <person name="Van Etten J."/>
            <person name="Lomsadze A."/>
            <person name="Borodovsky M."/>
        </authorList>
    </citation>
    <scope>NUCLEOTIDE SEQUENCE [LARGE SCALE GENOMIC DNA]</scope>
    <source>
        <strain evidence="1 2">C-169</strain>
    </source>
</reference>
<proteinExistence type="predicted"/>
<evidence type="ECO:0000313" key="2">
    <source>
        <dbReference type="Proteomes" id="UP000007264"/>
    </source>
</evidence>
<evidence type="ECO:0000313" key="1">
    <source>
        <dbReference type="EMBL" id="EIE18325.1"/>
    </source>
</evidence>